<feature type="domain" description="Ig-like" evidence="6">
    <location>
        <begin position="134"/>
        <end position="224"/>
    </location>
</feature>
<feature type="domain" description="Ig-like" evidence="6">
    <location>
        <begin position="362"/>
        <end position="461"/>
    </location>
</feature>
<dbReference type="GO" id="GO:0031672">
    <property type="term" value="C:A band"/>
    <property type="evidence" value="ECO:0007669"/>
    <property type="project" value="UniProtKB-SubCell"/>
</dbReference>
<keyword evidence="8" id="KW-1185">Reference proteome</keyword>
<reference evidence="7 8" key="2">
    <citation type="submission" date="2018-11" db="EMBL/GenBank/DDBJ databases">
        <authorList>
            <consortium name="Pathogen Informatics"/>
        </authorList>
    </citation>
    <scope>NUCLEOTIDE SEQUENCE [LARGE SCALE GENOMIC DNA]</scope>
    <source>
        <strain evidence="7 8">Costa Rica</strain>
    </source>
</reference>
<evidence type="ECO:0000313" key="8">
    <source>
        <dbReference type="Proteomes" id="UP000267027"/>
    </source>
</evidence>
<keyword evidence="2" id="KW-0732">Signal</keyword>
<dbReference type="AlphaFoldDB" id="A0A158PM20"/>
<feature type="domain" description="Ig-like" evidence="6">
    <location>
        <begin position="257"/>
        <end position="358"/>
    </location>
</feature>
<dbReference type="InterPro" id="IPR013783">
    <property type="entry name" value="Ig-like_fold"/>
</dbReference>
<keyword evidence="4" id="KW-1015">Disulfide bond</keyword>
<dbReference type="GO" id="GO:0005886">
    <property type="term" value="C:plasma membrane"/>
    <property type="evidence" value="ECO:0007669"/>
    <property type="project" value="TreeGrafter"/>
</dbReference>
<dbReference type="STRING" id="334426.A0A158PM20"/>
<dbReference type="InterPro" id="IPR003599">
    <property type="entry name" value="Ig_sub"/>
</dbReference>
<dbReference type="PANTHER" id="PTHR45080:SF8">
    <property type="entry name" value="IG-LIKE DOMAIN-CONTAINING PROTEIN"/>
    <property type="match status" value="1"/>
</dbReference>
<protein>
    <submittedName>
        <fullName evidence="9">Titin</fullName>
    </submittedName>
</protein>
<proteinExistence type="predicted"/>
<dbReference type="InterPro" id="IPR013098">
    <property type="entry name" value="Ig_I-set"/>
</dbReference>
<dbReference type="FunFam" id="2.60.40.10:FF:000031">
    <property type="entry name" value="Myosin-binding protein C, slow type"/>
    <property type="match status" value="1"/>
</dbReference>
<dbReference type="GO" id="GO:0007156">
    <property type="term" value="P:homophilic cell adhesion via plasma membrane adhesion molecules"/>
    <property type="evidence" value="ECO:0007669"/>
    <property type="project" value="TreeGrafter"/>
</dbReference>
<dbReference type="EMBL" id="UYYA01004887">
    <property type="protein sequence ID" value="VDM63659.1"/>
    <property type="molecule type" value="Genomic_DNA"/>
</dbReference>
<evidence type="ECO:0000256" key="5">
    <source>
        <dbReference type="ARBA" id="ARBA00023319"/>
    </source>
</evidence>
<dbReference type="PROSITE" id="PS50835">
    <property type="entry name" value="IG_LIKE"/>
    <property type="match status" value="5"/>
</dbReference>
<dbReference type="InterPro" id="IPR007110">
    <property type="entry name" value="Ig-like_dom"/>
</dbReference>
<dbReference type="Gene3D" id="2.60.40.10">
    <property type="entry name" value="Immunoglobulins"/>
    <property type="match status" value="5"/>
</dbReference>
<evidence type="ECO:0000313" key="9">
    <source>
        <dbReference type="WBParaSite" id="ACOC_0001207301-mRNA-1"/>
    </source>
</evidence>
<comment type="subcellular location">
    <subcellularLocation>
        <location evidence="1">Cytoplasm</location>
        <location evidence="1">Myofibril</location>
        <location evidence="1">Sarcomere</location>
        <location evidence="1">A band</location>
    </subcellularLocation>
</comment>
<dbReference type="FunFam" id="2.60.40.10:FF:000107">
    <property type="entry name" value="Myosin, light chain kinase a"/>
    <property type="match status" value="2"/>
</dbReference>
<dbReference type="SMART" id="SM00409">
    <property type="entry name" value="IG"/>
    <property type="match status" value="5"/>
</dbReference>
<evidence type="ECO:0000256" key="3">
    <source>
        <dbReference type="ARBA" id="ARBA00022737"/>
    </source>
</evidence>
<evidence type="ECO:0000256" key="1">
    <source>
        <dbReference type="ARBA" id="ARBA00004161"/>
    </source>
</evidence>
<evidence type="ECO:0000256" key="4">
    <source>
        <dbReference type="ARBA" id="ARBA00023157"/>
    </source>
</evidence>
<keyword evidence="5" id="KW-0393">Immunoglobulin domain</keyword>
<evidence type="ECO:0000256" key="2">
    <source>
        <dbReference type="ARBA" id="ARBA00022729"/>
    </source>
</evidence>
<gene>
    <name evidence="7" type="ORF">ACOC_LOCUS12074</name>
</gene>
<reference evidence="9" key="1">
    <citation type="submission" date="2016-04" db="UniProtKB">
        <authorList>
            <consortium name="WormBaseParasite"/>
        </authorList>
    </citation>
    <scope>IDENTIFICATION</scope>
</reference>
<dbReference type="Pfam" id="PF07679">
    <property type="entry name" value="I-set"/>
    <property type="match status" value="5"/>
</dbReference>
<name>A0A158PM20_ANGCS</name>
<evidence type="ECO:0000259" key="6">
    <source>
        <dbReference type="PROSITE" id="PS50835"/>
    </source>
</evidence>
<dbReference type="PANTHER" id="PTHR45080">
    <property type="entry name" value="CONTACTIN 5"/>
    <property type="match status" value="1"/>
</dbReference>
<dbReference type="SUPFAM" id="SSF48726">
    <property type="entry name" value="Immunoglobulin"/>
    <property type="match status" value="5"/>
</dbReference>
<organism evidence="9">
    <name type="scientific">Angiostrongylus costaricensis</name>
    <name type="common">Nematode worm</name>
    <dbReference type="NCBI Taxonomy" id="334426"/>
    <lineage>
        <taxon>Eukaryota</taxon>
        <taxon>Metazoa</taxon>
        <taxon>Ecdysozoa</taxon>
        <taxon>Nematoda</taxon>
        <taxon>Chromadorea</taxon>
        <taxon>Rhabditida</taxon>
        <taxon>Rhabditina</taxon>
        <taxon>Rhabditomorpha</taxon>
        <taxon>Strongyloidea</taxon>
        <taxon>Metastrongylidae</taxon>
        <taxon>Angiostrongylus</taxon>
    </lineage>
</organism>
<dbReference type="Proteomes" id="UP000267027">
    <property type="component" value="Unassembled WGS sequence"/>
</dbReference>
<evidence type="ECO:0000313" key="7">
    <source>
        <dbReference type="EMBL" id="VDM63659.1"/>
    </source>
</evidence>
<dbReference type="WBParaSite" id="ACOC_0001207301-mRNA-1">
    <property type="protein sequence ID" value="ACOC_0001207301-mRNA-1"/>
    <property type="gene ID" value="ACOC_0001207301"/>
</dbReference>
<dbReference type="OrthoDB" id="2152335at2759"/>
<feature type="domain" description="Ig-like" evidence="6">
    <location>
        <begin position="18"/>
        <end position="107"/>
    </location>
</feature>
<dbReference type="InterPro" id="IPR050958">
    <property type="entry name" value="Cell_Adh-Cytoskel_Orgn"/>
</dbReference>
<feature type="domain" description="Ig-like" evidence="6">
    <location>
        <begin position="471"/>
        <end position="562"/>
    </location>
</feature>
<dbReference type="InterPro" id="IPR003598">
    <property type="entry name" value="Ig_sub2"/>
</dbReference>
<sequence length="571" mass="63962">MDEIRSSIQLRNQHMCRPKFMVKPRPKKALEEFKSLRLKTAISANPIPTVCWNRDGVVLETGNKYSIYNDGDFYYLEVHHVSTVDQGFYNCTATNSEGIATCSSEVFWVEVVKPAEDALVQQDKRKHKREMRAPAFVEVLPGKMKTKVGDSLSIECSVSGYPAPAIKWLRNGTPLLPHTQRCVMSYDGECATLKFAFLSAADEGIYVCEARNECGEVKTQVPLLFFFCKKQDYMRITEFQMSLEVEPADSMTAEGIPPLFRTEKVRQVIKANDGECVELNAEIVQGSEPLQIRWIRNRVTITDSESFQYQRAGADVRLVIADAFPEDSGEYAVEARNQWGTARCIMRLDVHSHERSLAEEPPRISNVSTVVKVAPGEEAELNAHVTGHPDPVIAWTKERTPITNSEKFTHRILRYLFQICNDGNSFSLRVKDVVRTDGGKYSLTAVNVAGEAHAKFELLVTEPTSSSTMRPRFTHTPVSVQSRLGQRVELLARFVGTPPAVCRWFKGDVGLEDGVGGYSIIDGADSSTLSVVFLANEHIGEYLCTVRNPYGEDLATAMIILEGKRQKNCKK</sequence>
<keyword evidence="3" id="KW-0677">Repeat</keyword>
<accession>A0A158PM20</accession>
<dbReference type="OMA" id="DPNMQTS"/>
<dbReference type="SMART" id="SM00408">
    <property type="entry name" value="IGc2"/>
    <property type="match status" value="5"/>
</dbReference>
<dbReference type="InterPro" id="IPR036179">
    <property type="entry name" value="Ig-like_dom_sf"/>
</dbReference>